<dbReference type="HOGENOM" id="CLU_2799092_0_0_1"/>
<keyword evidence="1" id="KW-1133">Transmembrane helix</keyword>
<keyword evidence="1" id="KW-0472">Membrane</keyword>
<proteinExistence type="predicted"/>
<dbReference type="AlphaFoldDB" id="A0A061DPZ6"/>
<sequence>MREHAETCLTRKKQADTPLPCQSVASTFISLIHIPYVFFLVIFFYSVVFSLIFLFKTHPRTNKYQIIA</sequence>
<organism evidence="2 3">
    <name type="scientific">Theobroma cacao</name>
    <name type="common">Cacao</name>
    <name type="synonym">Cocoa</name>
    <dbReference type="NCBI Taxonomy" id="3641"/>
    <lineage>
        <taxon>Eukaryota</taxon>
        <taxon>Viridiplantae</taxon>
        <taxon>Streptophyta</taxon>
        <taxon>Embryophyta</taxon>
        <taxon>Tracheophyta</taxon>
        <taxon>Spermatophyta</taxon>
        <taxon>Magnoliopsida</taxon>
        <taxon>eudicotyledons</taxon>
        <taxon>Gunneridae</taxon>
        <taxon>Pentapetalae</taxon>
        <taxon>rosids</taxon>
        <taxon>malvids</taxon>
        <taxon>Malvales</taxon>
        <taxon>Malvaceae</taxon>
        <taxon>Byttnerioideae</taxon>
        <taxon>Theobroma</taxon>
    </lineage>
</organism>
<dbReference type="InParanoid" id="A0A061DPZ6"/>
<reference evidence="2 3" key="1">
    <citation type="journal article" date="2013" name="Genome Biol.">
        <title>The genome sequence of the most widely cultivated cacao type and its use to identify candidate genes regulating pod color.</title>
        <authorList>
            <person name="Motamayor J.C."/>
            <person name="Mockaitis K."/>
            <person name="Schmutz J."/>
            <person name="Haiminen N."/>
            <person name="Iii D.L."/>
            <person name="Cornejo O."/>
            <person name="Findley S.D."/>
            <person name="Zheng P."/>
            <person name="Utro F."/>
            <person name="Royaert S."/>
            <person name="Saski C."/>
            <person name="Jenkins J."/>
            <person name="Podicheti R."/>
            <person name="Zhao M."/>
            <person name="Scheffler B.E."/>
            <person name="Stack J.C."/>
            <person name="Feltus F.A."/>
            <person name="Mustiga G.M."/>
            <person name="Amores F."/>
            <person name="Phillips W."/>
            <person name="Marelli J.P."/>
            <person name="May G.D."/>
            <person name="Shapiro H."/>
            <person name="Ma J."/>
            <person name="Bustamante C.D."/>
            <person name="Schnell R.J."/>
            <person name="Main D."/>
            <person name="Gilbert D."/>
            <person name="Parida L."/>
            <person name="Kuhn D.N."/>
        </authorList>
    </citation>
    <scope>NUCLEOTIDE SEQUENCE [LARGE SCALE GENOMIC DNA]</scope>
    <source>
        <strain evidence="3">cv. Matina 1-6</strain>
    </source>
</reference>
<protein>
    <submittedName>
        <fullName evidence="2">Uncharacterized protein</fullName>
    </submittedName>
</protein>
<evidence type="ECO:0000256" key="1">
    <source>
        <dbReference type="SAM" id="Phobius"/>
    </source>
</evidence>
<dbReference type="Proteomes" id="UP000026915">
    <property type="component" value="Chromosome 1"/>
</dbReference>
<keyword evidence="1" id="KW-0812">Transmembrane</keyword>
<dbReference type="Gramene" id="EOX94889">
    <property type="protein sequence ID" value="EOX94889"/>
    <property type="gene ID" value="TCM_004493"/>
</dbReference>
<name>A0A061DPZ6_THECC</name>
<gene>
    <name evidence="2" type="ORF">TCM_004493</name>
</gene>
<evidence type="ECO:0000313" key="3">
    <source>
        <dbReference type="Proteomes" id="UP000026915"/>
    </source>
</evidence>
<feature type="transmembrane region" description="Helical" evidence="1">
    <location>
        <begin position="36"/>
        <end position="55"/>
    </location>
</feature>
<accession>A0A061DPZ6</accession>
<keyword evidence="3" id="KW-1185">Reference proteome</keyword>
<evidence type="ECO:0000313" key="2">
    <source>
        <dbReference type="EMBL" id="EOX94889.1"/>
    </source>
</evidence>
<dbReference type="EMBL" id="CM001879">
    <property type="protein sequence ID" value="EOX94889.1"/>
    <property type="molecule type" value="Genomic_DNA"/>
</dbReference>